<name>A0A192Y531_9CAUD</name>
<evidence type="ECO:0000313" key="2">
    <source>
        <dbReference type="Proteomes" id="UP000224336"/>
    </source>
</evidence>
<gene>
    <name evidence="1" type="ORF">KTN4_095</name>
</gene>
<proteinExistence type="predicted"/>
<protein>
    <submittedName>
        <fullName evidence="1">Putative non-virion DNA-dependent RNA polymerase subunit</fullName>
    </submittedName>
</protein>
<dbReference type="Proteomes" id="UP000224336">
    <property type="component" value="Segment"/>
</dbReference>
<evidence type="ECO:0000313" key="1">
    <source>
        <dbReference type="EMBL" id="ANM44853.1"/>
    </source>
</evidence>
<reference evidence="1 2" key="1">
    <citation type="journal article" date="2016" name="Sci. Rep.">
        <title>A proposed integrated approach for the preclinical evaluation of phage therapy in Pseudomonas infections.</title>
        <authorList>
            <person name="Danis-Wlodarczyk K."/>
            <person name="Vandenheuvel D."/>
            <person name="Jang H.B."/>
            <person name="Briers Y."/>
            <person name="Olszak T."/>
            <person name="Arabski M."/>
            <person name="Wasik S."/>
            <person name="Drabik M."/>
            <person name="Higgins G."/>
            <person name="Tyrrell J."/>
            <person name="Harvey B.J."/>
            <person name="Noben J.P."/>
            <person name="Lavigne R."/>
            <person name="Drulis-Kawa Z."/>
        </authorList>
    </citation>
    <scope>NUCLEOTIDE SEQUENCE [LARGE SCALE GENOMIC DNA]</scope>
</reference>
<sequence>MAELGKREIDLTLLGHTGLDPWYGTTSSARGAMFVTHIGQAPEVNGNESRYFLTGAELEYAKYTHDVRFPEDCRVLHVLRKYPTGIGKDSIRSNPVTTIIYENYFDKYKTIGVLHVPEYMSHHQDFGYELVKNREVWETIAPNEMFSKDTVIAQSGAVKKDGTLGMGVNANVVFLSAAGTIEDGFVANKNFLKRMMPTSYSTAVANAGRKAFFLNMYGDDKVYKPFPDIGDVIRPDGVIFAIRDHDDDLAPAEMTPRALRTLDRTFDRAVIGTPGAKVIDIDIWRDERVNPSPTPTGMDAQLVKYHTHLSSYYRELLKIYRGLLARRKDDLHITEEFERLIVTAQMFLPQPDNVRKLSRFYRLDPLDEWRVEVTYKAQKMPAGAFKMTDFHGGN</sequence>
<accession>A0A192Y531</accession>
<organism evidence="1 2">
    <name type="scientific">Pseudomonas phage KTN4</name>
    <dbReference type="NCBI Taxonomy" id="1862701"/>
    <lineage>
        <taxon>Viruses</taxon>
        <taxon>Duplodnaviria</taxon>
        <taxon>Heunggongvirae</taxon>
        <taxon>Uroviricota</taxon>
        <taxon>Caudoviricetes</taxon>
        <taxon>Chimalliviridae</taxon>
        <taxon>Phikzvirus</taxon>
        <taxon>Phikzvirus phiKZ</taxon>
    </lineage>
</organism>
<dbReference type="EMBL" id="KU521356">
    <property type="protein sequence ID" value="ANM44853.1"/>
    <property type="molecule type" value="Genomic_DNA"/>
</dbReference>